<protein>
    <submittedName>
        <fullName evidence="1">Uncharacterized protein</fullName>
    </submittedName>
</protein>
<accession>A0ABZ0HWG4</accession>
<dbReference type="EMBL" id="CP136862">
    <property type="protein sequence ID" value="WOJ91240.1"/>
    <property type="molecule type" value="Genomic_DNA"/>
</dbReference>
<reference evidence="1 2" key="1">
    <citation type="submission" date="2023-10" db="EMBL/GenBank/DDBJ databases">
        <title>Novel methanotroph of the genus Methylocapsa from a subarctic wetland.</title>
        <authorList>
            <person name="Belova S.E."/>
            <person name="Oshkin I.Y."/>
            <person name="Miroshnikov K."/>
            <person name="Dedysh S.N."/>
        </authorList>
    </citation>
    <scope>NUCLEOTIDE SEQUENCE [LARGE SCALE GENOMIC DNA]</scope>
    <source>
        <strain evidence="1 2">RX1</strain>
    </source>
</reference>
<dbReference type="Proteomes" id="UP001626536">
    <property type="component" value="Chromosome"/>
</dbReference>
<sequence length="352" mass="40246">MKPQVGNWIEVRSKEEILATLDQNGRLDELPFMPQMFQYCGQRLQIYKRAHKTCDTVSGVYVGRRMPEAVHLEHRCDGQAYGGCQAECLIFWKEAWLKPVSHDESIDVSHDLRPSAGKPRDAGCTADDVWKGTREQNGQDGEKIKYICQATQLLNYTAPLKSWDPRQYIEDYRSGNASLAQIFDSFLFFGFAIFARGDHLGRPARWLYDRFQALRGGTPYPRRKGTLPAGQPFPVASLDLQPGDLVRVKSYEQILATLDPRLSNLGLNWGEELVPYCGRTYRVRSRVEKFLDERSGILRKLKTPAVILEGVTCQSRFSNWRIGCPRAIFAWWREVWLERVSDVKNPDGPEAG</sequence>
<dbReference type="RefSeq" id="WP_407340834.1">
    <property type="nucleotide sequence ID" value="NZ_CP136862.1"/>
</dbReference>
<keyword evidence="2" id="KW-1185">Reference proteome</keyword>
<gene>
    <name evidence="1" type="ORF">RZS28_08245</name>
</gene>
<organism evidence="1 2">
    <name type="scientific">Methylocapsa polymorpha</name>
    <dbReference type="NCBI Taxonomy" id="3080828"/>
    <lineage>
        <taxon>Bacteria</taxon>
        <taxon>Pseudomonadati</taxon>
        <taxon>Pseudomonadota</taxon>
        <taxon>Alphaproteobacteria</taxon>
        <taxon>Hyphomicrobiales</taxon>
        <taxon>Beijerinckiaceae</taxon>
        <taxon>Methylocapsa</taxon>
    </lineage>
</organism>
<name>A0ABZ0HWG4_9HYPH</name>
<proteinExistence type="predicted"/>
<evidence type="ECO:0000313" key="1">
    <source>
        <dbReference type="EMBL" id="WOJ91240.1"/>
    </source>
</evidence>
<evidence type="ECO:0000313" key="2">
    <source>
        <dbReference type="Proteomes" id="UP001626536"/>
    </source>
</evidence>